<keyword evidence="1" id="KW-0732">Signal</keyword>
<feature type="chain" id="PRO_5002936587" evidence="1">
    <location>
        <begin position="20"/>
        <end position="128"/>
    </location>
</feature>
<dbReference type="PROSITE" id="PS51257">
    <property type="entry name" value="PROKAR_LIPOPROTEIN"/>
    <property type="match status" value="1"/>
</dbReference>
<gene>
    <name evidence="2" type="ORF">BRAFLDRAFT_121366</name>
</gene>
<evidence type="ECO:0000256" key="1">
    <source>
        <dbReference type="SAM" id="SignalP"/>
    </source>
</evidence>
<name>C3ZM66_BRAFL</name>
<dbReference type="AlphaFoldDB" id="C3ZM66"/>
<accession>C3ZM66</accession>
<proteinExistence type="predicted"/>
<feature type="signal peptide" evidence="1">
    <location>
        <begin position="1"/>
        <end position="19"/>
    </location>
</feature>
<sequence>MKTAAVLVCLALLVAIACSAPVDNPGVQKRSLEGRARAHPHAAEMKAAHELRSLGEKVKADHAVIHNSKFRKEAQRDLGLVKKAAGQMSDAQRKKAAHKVAKKIGGKRAKALMRLMKAAHAQNQCGRH</sequence>
<dbReference type="EMBL" id="GG666644">
    <property type="protein sequence ID" value="EEN46322.1"/>
    <property type="molecule type" value="Genomic_DNA"/>
</dbReference>
<protein>
    <submittedName>
        <fullName evidence="2">Uncharacterized protein</fullName>
    </submittedName>
</protein>
<organism>
    <name type="scientific">Branchiostoma floridae</name>
    <name type="common">Florida lancelet</name>
    <name type="synonym">Amphioxus</name>
    <dbReference type="NCBI Taxonomy" id="7739"/>
    <lineage>
        <taxon>Eukaryota</taxon>
        <taxon>Metazoa</taxon>
        <taxon>Chordata</taxon>
        <taxon>Cephalochordata</taxon>
        <taxon>Leptocardii</taxon>
        <taxon>Amphioxiformes</taxon>
        <taxon>Branchiostomatidae</taxon>
        <taxon>Branchiostoma</taxon>
    </lineage>
</organism>
<reference evidence="2" key="1">
    <citation type="journal article" date="2008" name="Nature">
        <title>The amphioxus genome and the evolution of the chordate karyotype.</title>
        <authorList>
            <consortium name="US DOE Joint Genome Institute (JGI-PGF)"/>
            <person name="Putnam N.H."/>
            <person name="Butts T."/>
            <person name="Ferrier D.E.K."/>
            <person name="Furlong R.F."/>
            <person name="Hellsten U."/>
            <person name="Kawashima T."/>
            <person name="Robinson-Rechavi M."/>
            <person name="Shoguchi E."/>
            <person name="Terry A."/>
            <person name="Yu J.-K."/>
            <person name="Benito-Gutierrez E.L."/>
            <person name="Dubchak I."/>
            <person name="Garcia-Fernandez J."/>
            <person name="Gibson-Brown J.J."/>
            <person name="Grigoriev I.V."/>
            <person name="Horton A.C."/>
            <person name="de Jong P.J."/>
            <person name="Jurka J."/>
            <person name="Kapitonov V.V."/>
            <person name="Kohara Y."/>
            <person name="Kuroki Y."/>
            <person name="Lindquist E."/>
            <person name="Lucas S."/>
            <person name="Osoegawa K."/>
            <person name="Pennacchio L.A."/>
            <person name="Salamov A.A."/>
            <person name="Satou Y."/>
            <person name="Sauka-Spengler T."/>
            <person name="Schmutz J."/>
            <person name="Shin-I T."/>
            <person name="Toyoda A."/>
            <person name="Bronner-Fraser M."/>
            <person name="Fujiyama A."/>
            <person name="Holland L.Z."/>
            <person name="Holland P.W.H."/>
            <person name="Satoh N."/>
            <person name="Rokhsar D.S."/>
        </authorList>
    </citation>
    <scope>NUCLEOTIDE SEQUENCE [LARGE SCALE GENOMIC DNA]</scope>
    <source>
        <strain evidence="2">S238N-H82</strain>
        <tissue evidence="2">Testes</tissue>
    </source>
</reference>
<dbReference type="InParanoid" id="C3ZM66"/>
<evidence type="ECO:0000313" key="2">
    <source>
        <dbReference type="EMBL" id="EEN46322.1"/>
    </source>
</evidence>